<dbReference type="InterPro" id="IPR000962">
    <property type="entry name" value="Znf_DskA_TraR"/>
</dbReference>
<evidence type="ECO:0000256" key="5">
    <source>
        <dbReference type="SAM" id="Coils"/>
    </source>
</evidence>
<gene>
    <name evidence="7" type="ORF">A3C11_00270</name>
</gene>
<sequence length="124" mass="14057">MLSATDTEELKAKLELEKSRLETSLAEFADRDPEDKLNWKTRYPNISADGVHRDDPSDENADEVEEFDVLLETEDVLEARLRDVSRALNKFAGNSYGTCEQCGKDIPIERLRANPAALFDMEHA</sequence>
<comment type="caution">
    <text evidence="7">The sequence shown here is derived from an EMBL/GenBank/DDBJ whole genome shotgun (WGS) entry which is preliminary data.</text>
</comment>
<accession>A0A1G2KTH1</accession>
<feature type="zinc finger region" description="dksA C4-type" evidence="4">
    <location>
        <begin position="99"/>
        <end position="123"/>
    </location>
</feature>
<dbReference type="PROSITE" id="PS51128">
    <property type="entry name" value="ZF_DKSA_2"/>
    <property type="match status" value="1"/>
</dbReference>
<dbReference type="Proteomes" id="UP000177362">
    <property type="component" value="Unassembled WGS sequence"/>
</dbReference>
<organism evidence="7 8">
    <name type="scientific">Candidatus Sungbacteria bacterium RIFCSPHIGHO2_02_FULL_49_12</name>
    <dbReference type="NCBI Taxonomy" id="1802271"/>
    <lineage>
        <taxon>Bacteria</taxon>
        <taxon>Candidatus Sungiibacteriota</taxon>
    </lineage>
</organism>
<dbReference type="EMBL" id="MHQJ01000005">
    <property type="protein sequence ID" value="OHA01912.1"/>
    <property type="molecule type" value="Genomic_DNA"/>
</dbReference>
<dbReference type="AlphaFoldDB" id="A0A1G2KTH1"/>
<dbReference type="Pfam" id="PF01258">
    <property type="entry name" value="zf-dskA_traR"/>
    <property type="match status" value="1"/>
</dbReference>
<evidence type="ECO:0000256" key="2">
    <source>
        <dbReference type="ARBA" id="ARBA00022771"/>
    </source>
</evidence>
<keyword evidence="2" id="KW-0863">Zinc-finger</keyword>
<evidence type="ECO:0000256" key="3">
    <source>
        <dbReference type="ARBA" id="ARBA00022833"/>
    </source>
</evidence>
<evidence type="ECO:0000256" key="1">
    <source>
        <dbReference type="ARBA" id="ARBA00022723"/>
    </source>
</evidence>
<keyword evidence="5" id="KW-0175">Coiled coil</keyword>
<feature type="coiled-coil region" evidence="5">
    <location>
        <begin position="4"/>
        <end position="31"/>
    </location>
</feature>
<protein>
    <recommendedName>
        <fullName evidence="6">Zinc finger DksA/TraR C4-type domain-containing protein</fullName>
    </recommendedName>
</protein>
<keyword evidence="3" id="KW-0862">Zinc</keyword>
<dbReference type="PANTHER" id="PTHR33823">
    <property type="entry name" value="RNA POLYMERASE-BINDING TRANSCRIPTION FACTOR DKSA-RELATED"/>
    <property type="match status" value="1"/>
</dbReference>
<keyword evidence="1" id="KW-0479">Metal-binding</keyword>
<feature type="domain" description="Zinc finger DksA/TraR C4-type" evidence="6">
    <location>
        <begin position="95"/>
        <end position="117"/>
    </location>
</feature>
<dbReference type="GO" id="GO:0008270">
    <property type="term" value="F:zinc ion binding"/>
    <property type="evidence" value="ECO:0007669"/>
    <property type="project" value="UniProtKB-KW"/>
</dbReference>
<dbReference type="STRING" id="1802271.A3C11_00270"/>
<dbReference type="Gene3D" id="1.20.120.910">
    <property type="entry name" value="DksA, coiled-coil domain"/>
    <property type="match status" value="1"/>
</dbReference>
<reference evidence="7 8" key="1">
    <citation type="journal article" date="2016" name="Nat. Commun.">
        <title>Thousands of microbial genomes shed light on interconnected biogeochemical processes in an aquifer system.</title>
        <authorList>
            <person name="Anantharaman K."/>
            <person name="Brown C.T."/>
            <person name="Hug L.A."/>
            <person name="Sharon I."/>
            <person name="Castelle C.J."/>
            <person name="Probst A.J."/>
            <person name="Thomas B.C."/>
            <person name="Singh A."/>
            <person name="Wilkins M.J."/>
            <person name="Karaoz U."/>
            <person name="Brodie E.L."/>
            <person name="Williams K.H."/>
            <person name="Hubbard S.S."/>
            <person name="Banfield J.F."/>
        </authorList>
    </citation>
    <scope>NUCLEOTIDE SEQUENCE [LARGE SCALE GENOMIC DNA]</scope>
</reference>
<evidence type="ECO:0000259" key="6">
    <source>
        <dbReference type="Pfam" id="PF01258"/>
    </source>
</evidence>
<name>A0A1G2KTH1_9BACT</name>
<evidence type="ECO:0000313" key="8">
    <source>
        <dbReference type="Proteomes" id="UP000177362"/>
    </source>
</evidence>
<dbReference type="PANTHER" id="PTHR33823:SF4">
    <property type="entry name" value="GENERAL STRESS PROTEIN 16O"/>
    <property type="match status" value="1"/>
</dbReference>
<proteinExistence type="predicted"/>
<evidence type="ECO:0000256" key="4">
    <source>
        <dbReference type="PROSITE-ProRule" id="PRU00510"/>
    </source>
</evidence>
<evidence type="ECO:0000313" key="7">
    <source>
        <dbReference type="EMBL" id="OHA01912.1"/>
    </source>
</evidence>